<dbReference type="AlphaFoldDB" id="A0AAE4J5D2"/>
<gene>
    <name evidence="1" type="ORF">PTZ61_20720</name>
</gene>
<protein>
    <submittedName>
        <fullName evidence="1">Uncharacterized protein</fullName>
    </submittedName>
</protein>
<comment type="caution">
    <text evidence="1">The sequence shown here is derived from an EMBL/GenBank/DDBJ whole genome shotgun (WGS) entry which is preliminary data.</text>
</comment>
<reference evidence="1" key="1">
    <citation type="submission" date="2023-02" db="EMBL/GenBank/DDBJ databases">
        <title>NDM-1 &amp; ACT-7 co producing ST 133 Enterobacter.</title>
        <authorList>
            <person name="Halder G."/>
            <person name="Chaudhuri B."/>
            <person name="Dutta S."/>
        </authorList>
    </citation>
    <scope>NUCLEOTIDE SEQUENCE</scope>
    <source>
        <strain evidence="1">PEER 323</strain>
    </source>
</reference>
<evidence type="ECO:0000313" key="1">
    <source>
        <dbReference type="EMBL" id="MDS0021114.1"/>
    </source>
</evidence>
<dbReference type="RefSeq" id="WP_032668522.1">
    <property type="nucleotide sequence ID" value="NZ_CATOWF010000002.1"/>
</dbReference>
<name>A0AAE4J5D2_9ENTR</name>
<dbReference type="EMBL" id="JARDRS010000015">
    <property type="protein sequence ID" value="MDS0021114.1"/>
    <property type="molecule type" value="Genomic_DNA"/>
</dbReference>
<sequence>MLEKYYAYNGQMTESQWKRLIAVQAALEVAKESARATTACVRSDKVENDLDFAAKKIEVLADAIQSALDIE</sequence>
<dbReference type="Proteomes" id="UP001182277">
    <property type="component" value="Unassembled WGS sequence"/>
</dbReference>
<organism evidence="1 2">
    <name type="scientific">Enterobacter hormaechei subsp. steigerwaltii</name>
    <dbReference type="NCBI Taxonomy" id="299766"/>
    <lineage>
        <taxon>Bacteria</taxon>
        <taxon>Pseudomonadati</taxon>
        <taxon>Pseudomonadota</taxon>
        <taxon>Gammaproteobacteria</taxon>
        <taxon>Enterobacterales</taxon>
        <taxon>Enterobacteriaceae</taxon>
        <taxon>Enterobacter</taxon>
        <taxon>Enterobacter cloacae complex</taxon>
    </lineage>
</organism>
<evidence type="ECO:0000313" key="2">
    <source>
        <dbReference type="Proteomes" id="UP001182277"/>
    </source>
</evidence>
<proteinExistence type="predicted"/>
<accession>A0AAE4J5D2</accession>